<keyword evidence="1" id="KW-0812">Transmembrane</keyword>
<evidence type="ECO:0000313" key="2">
    <source>
        <dbReference type="EMBL" id="MBE3001883.1"/>
    </source>
</evidence>
<dbReference type="Pfam" id="PF12277">
    <property type="entry name" value="DUF3618"/>
    <property type="match status" value="1"/>
</dbReference>
<gene>
    <name evidence="2" type="ORF">IDM40_24775</name>
</gene>
<keyword evidence="1" id="KW-1133">Transmembrane helix</keyword>
<dbReference type="RefSeq" id="WP_193124473.1">
    <property type="nucleotide sequence ID" value="NZ_JADBGI010000030.1"/>
</dbReference>
<evidence type="ECO:0000256" key="1">
    <source>
        <dbReference type="SAM" id="Phobius"/>
    </source>
</evidence>
<dbReference type="Proteomes" id="UP000806528">
    <property type="component" value="Unassembled WGS sequence"/>
</dbReference>
<proteinExistence type="predicted"/>
<accession>A0ABR9PDH5</accession>
<reference evidence="2 3" key="1">
    <citation type="submission" date="2020-09" db="EMBL/GenBank/DDBJ databases">
        <title>Diversity and distribution of actinomycetes associated with coral in the coast of Hainan.</title>
        <authorList>
            <person name="Li F."/>
        </authorList>
    </citation>
    <scope>NUCLEOTIDE SEQUENCE [LARGE SCALE GENOMIC DNA]</scope>
    <source>
        <strain evidence="2 3">HNM0947</strain>
    </source>
</reference>
<feature type="transmembrane region" description="Helical" evidence="1">
    <location>
        <begin position="108"/>
        <end position="128"/>
    </location>
</feature>
<comment type="caution">
    <text evidence="2">The sequence shown here is derived from an EMBL/GenBank/DDBJ whole genome shotgun (WGS) entry which is preliminary data.</text>
</comment>
<dbReference type="EMBL" id="JADBGI010000030">
    <property type="protein sequence ID" value="MBE3001883.1"/>
    <property type="molecule type" value="Genomic_DNA"/>
</dbReference>
<organism evidence="2 3">
    <name type="scientific">Nocardiopsis coralli</name>
    <dbReference type="NCBI Taxonomy" id="2772213"/>
    <lineage>
        <taxon>Bacteria</taxon>
        <taxon>Bacillati</taxon>
        <taxon>Actinomycetota</taxon>
        <taxon>Actinomycetes</taxon>
        <taxon>Streptosporangiales</taxon>
        <taxon>Nocardiopsidaceae</taxon>
        <taxon>Nocardiopsis</taxon>
    </lineage>
</organism>
<name>A0ABR9PDH5_9ACTN</name>
<protein>
    <submittedName>
        <fullName evidence="2">DUF3618 domain-containing protein</fullName>
    </submittedName>
</protein>
<sequence>MSSSDTTEPRQTPAEIQAEIDREQRQFAETLDALEEAARPGNIARRQIGKAKERGSRLVDEARALVLGGGAVRLDSRLVEPEEGSIVVKGDEEVITTYQSRGRLPPEAVVLAVGIGTVVAVGVVAWAVRRKRK</sequence>
<dbReference type="InterPro" id="IPR022062">
    <property type="entry name" value="DUF3618"/>
</dbReference>
<keyword evidence="3" id="KW-1185">Reference proteome</keyword>
<evidence type="ECO:0000313" key="3">
    <source>
        <dbReference type="Proteomes" id="UP000806528"/>
    </source>
</evidence>
<keyword evidence="1" id="KW-0472">Membrane</keyword>